<name>A0A556B269_9BURK</name>
<evidence type="ECO:0000313" key="1">
    <source>
        <dbReference type="EMBL" id="TSH99262.1"/>
    </source>
</evidence>
<proteinExistence type="predicted"/>
<reference evidence="1 2" key="1">
    <citation type="submission" date="2019-07" db="EMBL/GenBank/DDBJ databases">
        <title>Qingshengfaniella alkalisoli gen. nov., sp. nov., isolated from saline soil.</title>
        <authorList>
            <person name="Xu L."/>
            <person name="Huang X.-X."/>
            <person name="Sun J.-Q."/>
        </authorList>
    </citation>
    <scope>NUCLEOTIDE SEQUENCE [LARGE SCALE GENOMIC DNA]</scope>
    <source>
        <strain evidence="1 2">DSM 27279</strain>
    </source>
</reference>
<dbReference type="EMBL" id="VLTJ01000001">
    <property type="protein sequence ID" value="TSH99262.1"/>
    <property type="molecule type" value="Genomic_DNA"/>
</dbReference>
<accession>A0A556B269</accession>
<organism evidence="1 2">
    <name type="scientific">Verticiella sediminum</name>
    <dbReference type="NCBI Taxonomy" id="1247510"/>
    <lineage>
        <taxon>Bacteria</taxon>
        <taxon>Pseudomonadati</taxon>
        <taxon>Pseudomonadota</taxon>
        <taxon>Betaproteobacteria</taxon>
        <taxon>Burkholderiales</taxon>
        <taxon>Alcaligenaceae</taxon>
        <taxon>Verticiella</taxon>
    </lineage>
</organism>
<dbReference type="AlphaFoldDB" id="A0A556B269"/>
<comment type="caution">
    <text evidence="1">The sequence shown here is derived from an EMBL/GenBank/DDBJ whole genome shotgun (WGS) entry which is preliminary data.</text>
</comment>
<gene>
    <name evidence="1" type="ORF">FOZ76_00605</name>
</gene>
<protein>
    <recommendedName>
        <fullName evidence="3">DUF2783 domain-containing protein</fullName>
    </recommendedName>
</protein>
<dbReference type="RefSeq" id="WP_143946171.1">
    <property type="nucleotide sequence ID" value="NZ_BAABMB010000001.1"/>
</dbReference>
<dbReference type="Proteomes" id="UP000318405">
    <property type="component" value="Unassembled WGS sequence"/>
</dbReference>
<sequence>MTETDLDKSYTALSEAISRVGPERAQLLLAMVALSLMAHAPDAEDVLARIAQAEARLLEEAA</sequence>
<keyword evidence="2" id="KW-1185">Reference proteome</keyword>
<evidence type="ECO:0000313" key="2">
    <source>
        <dbReference type="Proteomes" id="UP000318405"/>
    </source>
</evidence>
<evidence type="ECO:0008006" key="3">
    <source>
        <dbReference type="Google" id="ProtNLM"/>
    </source>
</evidence>